<feature type="transmembrane region" description="Helical" evidence="9">
    <location>
        <begin position="59"/>
        <end position="78"/>
    </location>
</feature>
<keyword evidence="12" id="KW-1185">Reference proteome</keyword>
<keyword evidence="7 9" id="KW-0472">Membrane</keyword>
<dbReference type="GO" id="GO:0005886">
    <property type="term" value="C:plasma membrane"/>
    <property type="evidence" value="ECO:0007669"/>
    <property type="project" value="UniProtKB-SubCell"/>
</dbReference>
<dbReference type="Pfam" id="PF00795">
    <property type="entry name" value="CN_hydrolase"/>
    <property type="match status" value="1"/>
</dbReference>
<keyword evidence="3 9" id="KW-1003">Cell membrane</keyword>
<comment type="subcellular location">
    <subcellularLocation>
        <location evidence="1 9">Cell membrane</location>
        <topology evidence="1 9">Multi-pass membrane protein</topology>
    </subcellularLocation>
</comment>
<dbReference type="InterPro" id="IPR004563">
    <property type="entry name" value="Apolipo_AcylTrfase"/>
</dbReference>
<evidence type="ECO:0000256" key="3">
    <source>
        <dbReference type="ARBA" id="ARBA00022475"/>
    </source>
</evidence>
<sequence length="536" mass="59476">MKTTVSFSNLLEPKACCILLLLSGLMLPLGFAPFHITPCLFVSLALFYWILLGSKQSSFGLGFLYGLCFFGLSMNWLYRALHTLFETVTVALFLTMLLIMYLSLFTALVSLFFNLLKKNLHQILLPILFASLWTVSEMIRSCFMGGFPWMLLGYAQVDTLLALTIPYIGIYGAGFLACIISASIAQLNTLTLKFCFLMLICIPGVILNSSVPEELALSVAVIQPNQSTENKWDQESFVTTLKNIEAKIDQSLGRDLIVLPETAISVAVQYLHPYIKKLEAKAIAHHSALLLGIPVATKNSKNTSYANALYAVGKATGQHLKHHLVLFGEYIPQYLTRFTQWFPLSTADFFPGGVQQKLVRAHQIPFVSLICFELAFEDMIRSQLPEGQWIVSISDDALFGKTIQPYQQLQIAQARSLQTGRYQIVANNSGLSSVITPHGQIVSSLPHDTEGVLNASIEPIKSSTFWVTWGNTPVYCILIVFFAWVVFRTLNSNGYISNSGSFSVVSAWSFLGGGFKNRSKGIVAITNHIIKRKSCK</sequence>
<evidence type="ECO:0000256" key="4">
    <source>
        <dbReference type="ARBA" id="ARBA00022679"/>
    </source>
</evidence>
<comment type="pathway">
    <text evidence="9">Protein modification; lipoprotein biosynthesis (N-acyl transfer).</text>
</comment>
<keyword evidence="11" id="KW-0449">Lipoprotein</keyword>
<comment type="function">
    <text evidence="9">Catalyzes the phospholipid dependent N-acylation of the N-terminal cysteine of apolipoprotein, the last step in lipoprotein maturation.</text>
</comment>
<evidence type="ECO:0000256" key="6">
    <source>
        <dbReference type="ARBA" id="ARBA00022989"/>
    </source>
</evidence>
<keyword evidence="8 9" id="KW-0012">Acyltransferase</keyword>
<dbReference type="Pfam" id="PF20154">
    <property type="entry name" value="LNT_N"/>
    <property type="match status" value="1"/>
</dbReference>
<dbReference type="EMBL" id="LNYW01000046">
    <property type="protein sequence ID" value="KTD60016.1"/>
    <property type="molecule type" value="Genomic_DNA"/>
</dbReference>
<feature type="transmembrane region" description="Helical" evidence="9">
    <location>
        <begin position="159"/>
        <end position="182"/>
    </location>
</feature>
<name>A0A0W0YT23_9GAMM</name>
<evidence type="ECO:0000313" key="11">
    <source>
        <dbReference type="EMBL" id="KTD60016.1"/>
    </source>
</evidence>
<dbReference type="AlphaFoldDB" id="A0A0W0YT23"/>
<dbReference type="InterPro" id="IPR036526">
    <property type="entry name" value="C-N_Hydrolase_sf"/>
</dbReference>
<protein>
    <recommendedName>
        <fullName evidence="9">Apolipoprotein N-acyltransferase</fullName>
        <shortName evidence="9">ALP N-acyltransferase</shortName>
        <ecNumber evidence="9">2.3.1.269</ecNumber>
    </recommendedName>
</protein>
<dbReference type="UniPathway" id="UPA00666"/>
<evidence type="ECO:0000256" key="8">
    <source>
        <dbReference type="ARBA" id="ARBA00023315"/>
    </source>
</evidence>
<keyword evidence="6 9" id="KW-1133">Transmembrane helix</keyword>
<keyword evidence="4 9" id="KW-0808">Transferase</keyword>
<dbReference type="OrthoDB" id="9804277at2"/>
<dbReference type="Proteomes" id="UP000054600">
    <property type="component" value="Unassembled WGS sequence"/>
</dbReference>
<keyword evidence="5 9" id="KW-0812">Transmembrane</keyword>
<dbReference type="GO" id="GO:0016410">
    <property type="term" value="F:N-acyltransferase activity"/>
    <property type="evidence" value="ECO:0007669"/>
    <property type="project" value="UniProtKB-UniRule"/>
</dbReference>
<dbReference type="PANTHER" id="PTHR38686">
    <property type="entry name" value="APOLIPOPROTEIN N-ACYLTRANSFERASE"/>
    <property type="match status" value="1"/>
</dbReference>
<comment type="catalytic activity">
    <reaction evidence="9">
        <text>N-terminal S-1,2-diacyl-sn-glyceryl-L-cysteinyl-[lipoprotein] + a glycerophospholipid = N-acyl-S-1,2-diacyl-sn-glyceryl-L-cysteinyl-[lipoprotein] + a 2-acyl-sn-glycero-3-phospholipid + H(+)</text>
        <dbReference type="Rhea" id="RHEA:48228"/>
        <dbReference type="Rhea" id="RHEA-COMP:14681"/>
        <dbReference type="Rhea" id="RHEA-COMP:14684"/>
        <dbReference type="ChEBI" id="CHEBI:15378"/>
        <dbReference type="ChEBI" id="CHEBI:136912"/>
        <dbReference type="ChEBI" id="CHEBI:140656"/>
        <dbReference type="ChEBI" id="CHEBI:140657"/>
        <dbReference type="ChEBI" id="CHEBI:140660"/>
        <dbReference type="EC" id="2.3.1.269"/>
    </reaction>
</comment>
<evidence type="ECO:0000256" key="7">
    <source>
        <dbReference type="ARBA" id="ARBA00023136"/>
    </source>
</evidence>
<evidence type="ECO:0000256" key="5">
    <source>
        <dbReference type="ARBA" id="ARBA00022692"/>
    </source>
</evidence>
<dbReference type="PROSITE" id="PS50263">
    <property type="entry name" value="CN_HYDROLASE"/>
    <property type="match status" value="1"/>
</dbReference>
<dbReference type="SUPFAM" id="SSF56317">
    <property type="entry name" value="Carbon-nitrogen hydrolase"/>
    <property type="match status" value="1"/>
</dbReference>
<dbReference type="InterPro" id="IPR045378">
    <property type="entry name" value="LNT_N"/>
</dbReference>
<evidence type="ECO:0000256" key="9">
    <source>
        <dbReference type="HAMAP-Rule" id="MF_01148"/>
    </source>
</evidence>
<proteinExistence type="inferred from homology"/>
<feature type="transmembrane region" description="Helical" evidence="9">
    <location>
        <begin position="31"/>
        <end position="52"/>
    </location>
</feature>
<dbReference type="InterPro" id="IPR003010">
    <property type="entry name" value="C-N_Hydrolase"/>
</dbReference>
<evidence type="ECO:0000313" key="12">
    <source>
        <dbReference type="Proteomes" id="UP000054600"/>
    </source>
</evidence>
<comment type="caution">
    <text evidence="11">The sequence shown here is derived from an EMBL/GenBank/DDBJ whole genome shotgun (WGS) entry which is preliminary data.</text>
</comment>
<dbReference type="EC" id="2.3.1.269" evidence="9"/>
<evidence type="ECO:0000256" key="2">
    <source>
        <dbReference type="ARBA" id="ARBA00010065"/>
    </source>
</evidence>
<dbReference type="PANTHER" id="PTHR38686:SF1">
    <property type="entry name" value="APOLIPOPROTEIN N-ACYLTRANSFERASE"/>
    <property type="match status" value="1"/>
</dbReference>
<feature type="transmembrane region" description="Helical" evidence="9">
    <location>
        <begin position="466"/>
        <end position="487"/>
    </location>
</feature>
<evidence type="ECO:0000259" key="10">
    <source>
        <dbReference type="PROSITE" id="PS50263"/>
    </source>
</evidence>
<feature type="domain" description="CN hydrolase" evidence="10">
    <location>
        <begin position="217"/>
        <end position="459"/>
    </location>
</feature>
<organism evidence="11 12">
    <name type="scientific">Legionella shakespearei DSM 23087</name>
    <dbReference type="NCBI Taxonomy" id="1122169"/>
    <lineage>
        <taxon>Bacteria</taxon>
        <taxon>Pseudomonadati</taxon>
        <taxon>Pseudomonadota</taxon>
        <taxon>Gammaproteobacteria</taxon>
        <taxon>Legionellales</taxon>
        <taxon>Legionellaceae</taxon>
        <taxon>Legionella</taxon>
    </lineage>
</organism>
<gene>
    <name evidence="11" type="primary">cutE_1</name>
    <name evidence="9" type="synonym">lnt</name>
    <name evidence="11" type="ORF">Lsha_1766</name>
</gene>
<evidence type="ECO:0000256" key="1">
    <source>
        <dbReference type="ARBA" id="ARBA00004651"/>
    </source>
</evidence>
<comment type="similarity">
    <text evidence="2 9">Belongs to the CN hydrolase family. Apolipoprotein N-acyltransferase subfamily.</text>
</comment>
<dbReference type="HAMAP" id="MF_01148">
    <property type="entry name" value="Lnt"/>
    <property type="match status" value="1"/>
</dbReference>
<dbReference type="GO" id="GO:0042158">
    <property type="term" value="P:lipoprotein biosynthetic process"/>
    <property type="evidence" value="ECO:0007669"/>
    <property type="project" value="UniProtKB-UniRule"/>
</dbReference>
<accession>A0A0W0YT23</accession>
<dbReference type="Gene3D" id="3.60.110.10">
    <property type="entry name" value="Carbon-nitrogen hydrolase"/>
    <property type="match status" value="1"/>
</dbReference>
<feature type="transmembrane region" description="Helical" evidence="9">
    <location>
        <begin position="123"/>
        <end position="147"/>
    </location>
</feature>
<feature type="transmembrane region" description="Helical" evidence="9">
    <location>
        <begin position="194"/>
        <end position="211"/>
    </location>
</feature>
<dbReference type="CDD" id="cd07571">
    <property type="entry name" value="ALP_N-acyl_transferase"/>
    <property type="match status" value="1"/>
</dbReference>
<reference evidence="11 12" key="1">
    <citation type="submission" date="2015-11" db="EMBL/GenBank/DDBJ databases">
        <title>Genomic analysis of 38 Legionella species identifies large and diverse effector repertoires.</title>
        <authorList>
            <person name="Burstein D."/>
            <person name="Amaro F."/>
            <person name="Zusman T."/>
            <person name="Lifshitz Z."/>
            <person name="Cohen O."/>
            <person name="Gilbert J.A."/>
            <person name="Pupko T."/>
            <person name="Shuman H.A."/>
            <person name="Segal G."/>
        </authorList>
    </citation>
    <scope>NUCLEOTIDE SEQUENCE [LARGE SCALE GENOMIC DNA]</scope>
    <source>
        <strain evidence="11 12">ATCC 49655</strain>
    </source>
</reference>
<dbReference type="STRING" id="1122169.Lsha_1766"/>
<dbReference type="NCBIfam" id="TIGR00546">
    <property type="entry name" value="lnt"/>
    <property type="match status" value="1"/>
</dbReference>
<feature type="transmembrane region" description="Helical" evidence="9">
    <location>
        <begin position="90"/>
        <end position="116"/>
    </location>
</feature>